<protein>
    <submittedName>
        <fullName evidence="2">Unannotated protein</fullName>
    </submittedName>
</protein>
<proteinExistence type="predicted"/>
<reference evidence="2" key="1">
    <citation type="submission" date="2020-05" db="EMBL/GenBank/DDBJ databases">
        <authorList>
            <person name="Chiriac C."/>
            <person name="Salcher M."/>
            <person name="Ghai R."/>
            <person name="Kavagutti S V."/>
        </authorList>
    </citation>
    <scope>NUCLEOTIDE SEQUENCE</scope>
</reference>
<dbReference type="EMBL" id="CAESAN010000039">
    <property type="protein sequence ID" value="CAB4341510.1"/>
    <property type="molecule type" value="Genomic_DNA"/>
</dbReference>
<evidence type="ECO:0000313" key="2">
    <source>
        <dbReference type="EMBL" id="CAB4341510.1"/>
    </source>
</evidence>
<sequence length="198" mass="19568">MKRSLISAFVAAMAMTAVLATVGIGATNKKAQSPAKGKTTSSQSQAVTGPPPTMAEELAKHKAEKTARQAKLATELGVSAGDLSDAIDAVKSDKLDADVAANKLTSAQRSAIIACESAPLTCDRSDLPAGGPGRGGQRGGPEGGPAAMASALAAKLNLPEAQVAAALKKVMPKPGEGHGPRGQRGPGGPGGPGPMGMN</sequence>
<accession>A0A6J5ZLQ6</accession>
<dbReference type="AlphaFoldDB" id="A0A6J5ZLQ6"/>
<feature type="compositionally biased region" description="Gly residues" evidence="1">
    <location>
        <begin position="130"/>
        <end position="143"/>
    </location>
</feature>
<feature type="region of interest" description="Disordered" evidence="1">
    <location>
        <begin position="124"/>
        <end position="147"/>
    </location>
</feature>
<organism evidence="2">
    <name type="scientific">freshwater metagenome</name>
    <dbReference type="NCBI Taxonomy" id="449393"/>
    <lineage>
        <taxon>unclassified sequences</taxon>
        <taxon>metagenomes</taxon>
        <taxon>ecological metagenomes</taxon>
    </lineage>
</organism>
<gene>
    <name evidence="2" type="ORF">UFOPK3547_00616</name>
</gene>
<feature type="region of interest" description="Disordered" evidence="1">
    <location>
        <begin position="168"/>
        <end position="198"/>
    </location>
</feature>
<feature type="compositionally biased region" description="Polar residues" evidence="1">
    <location>
        <begin position="38"/>
        <end position="47"/>
    </location>
</feature>
<feature type="region of interest" description="Disordered" evidence="1">
    <location>
        <begin position="29"/>
        <end position="53"/>
    </location>
</feature>
<name>A0A6J5ZLQ6_9ZZZZ</name>
<evidence type="ECO:0000256" key="1">
    <source>
        <dbReference type="SAM" id="MobiDB-lite"/>
    </source>
</evidence>
<feature type="compositionally biased region" description="Gly residues" evidence="1">
    <location>
        <begin position="180"/>
        <end position="198"/>
    </location>
</feature>